<organism evidence="2 3">
    <name type="scientific">Merluccius polli</name>
    <name type="common">Benguela hake</name>
    <name type="synonym">Merluccius cadenati</name>
    <dbReference type="NCBI Taxonomy" id="89951"/>
    <lineage>
        <taxon>Eukaryota</taxon>
        <taxon>Metazoa</taxon>
        <taxon>Chordata</taxon>
        <taxon>Craniata</taxon>
        <taxon>Vertebrata</taxon>
        <taxon>Euteleostomi</taxon>
        <taxon>Actinopterygii</taxon>
        <taxon>Neopterygii</taxon>
        <taxon>Teleostei</taxon>
        <taxon>Neoteleostei</taxon>
        <taxon>Acanthomorphata</taxon>
        <taxon>Zeiogadaria</taxon>
        <taxon>Gadariae</taxon>
        <taxon>Gadiformes</taxon>
        <taxon>Gadoidei</taxon>
        <taxon>Merlucciidae</taxon>
        <taxon>Merluccius</taxon>
    </lineage>
</organism>
<dbReference type="GO" id="GO:0007601">
    <property type="term" value="P:visual perception"/>
    <property type="evidence" value="ECO:0007669"/>
    <property type="project" value="InterPro"/>
</dbReference>
<keyword evidence="3" id="KW-1185">Reference proteome</keyword>
<evidence type="ECO:0000313" key="2">
    <source>
        <dbReference type="EMBL" id="KAK0132624.1"/>
    </source>
</evidence>
<protein>
    <submittedName>
        <fullName evidence="2">Interphotoreceptor matrix proteoglycan 2</fullName>
    </submittedName>
</protein>
<keyword evidence="1" id="KW-0732">Signal</keyword>
<dbReference type="PANTHER" id="PTHR12199:SF4">
    <property type="entry name" value="INTERPHOTORECEPTOR MATRIX PROTEOGLYCAN 2"/>
    <property type="match status" value="1"/>
</dbReference>
<dbReference type="EMBL" id="JAOPHQ010006257">
    <property type="protein sequence ID" value="KAK0132624.1"/>
    <property type="molecule type" value="Genomic_DNA"/>
</dbReference>
<name>A0AA47M2Z0_MERPO</name>
<gene>
    <name evidence="2" type="primary">IMPG2_2</name>
    <name evidence="2" type="ORF">N1851_032492</name>
</gene>
<evidence type="ECO:0000313" key="3">
    <source>
        <dbReference type="Proteomes" id="UP001174136"/>
    </source>
</evidence>
<dbReference type="InterPro" id="IPR039861">
    <property type="entry name" value="IMPG"/>
</dbReference>
<sequence>MFYYLRTGFMVTLLFDSTEASVSGGHEGEEWGRSLDSRRYGGLEQVEGVQIVAQQVHLATGAMSRRRRNILFPSGVKLCAQETFEQAIKNHLDYFHLRVCQETVWEAYKIFWDCLPEREEYNDWVNRCVNGSVSIKEIGRYFSQSQEHIHLIKTRVEVAAALNSTDPTVHSDNTWTECVQET</sequence>
<dbReference type="AlphaFoldDB" id="A0AA47M2Z0"/>
<comment type="caution">
    <text evidence="2">The sequence shown here is derived from an EMBL/GenBank/DDBJ whole genome shotgun (WGS) entry which is preliminary data.</text>
</comment>
<accession>A0AA47M2Z0</accession>
<evidence type="ECO:0000256" key="1">
    <source>
        <dbReference type="SAM" id="SignalP"/>
    </source>
</evidence>
<dbReference type="PANTHER" id="PTHR12199">
    <property type="entry name" value="INTERPHOTORECEPTOR MATRIX PROTEOGLYCAN"/>
    <property type="match status" value="1"/>
</dbReference>
<dbReference type="Proteomes" id="UP001174136">
    <property type="component" value="Unassembled WGS sequence"/>
</dbReference>
<dbReference type="GO" id="GO:0005540">
    <property type="term" value="F:hyaluronic acid binding"/>
    <property type="evidence" value="ECO:0007669"/>
    <property type="project" value="TreeGrafter"/>
</dbReference>
<dbReference type="GO" id="GO:0008201">
    <property type="term" value="F:heparin binding"/>
    <property type="evidence" value="ECO:0007669"/>
    <property type="project" value="TreeGrafter"/>
</dbReference>
<proteinExistence type="predicted"/>
<reference evidence="2" key="1">
    <citation type="journal article" date="2023" name="Front. Mar. Sci.">
        <title>A new Merluccius polli reference genome to investigate the effects of global change in West African waters.</title>
        <authorList>
            <person name="Mateo J.L."/>
            <person name="Blanco-Fernandez C."/>
            <person name="Garcia-Vazquez E."/>
            <person name="Machado-Schiaffino G."/>
        </authorList>
    </citation>
    <scope>NUCLEOTIDE SEQUENCE</scope>
    <source>
        <strain evidence="2">C29</strain>
        <tissue evidence="2">Fin</tissue>
    </source>
</reference>
<feature type="signal peptide" evidence="1">
    <location>
        <begin position="1"/>
        <end position="20"/>
    </location>
</feature>
<feature type="chain" id="PRO_5041403135" evidence="1">
    <location>
        <begin position="21"/>
        <end position="182"/>
    </location>
</feature>